<dbReference type="EMBL" id="JBHSQI010000001">
    <property type="protein sequence ID" value="MFC6152425.1"/>
    <property type="molecule type" value="Genomic_DNA"/>
</dbReference>
<organism evidence="1 2">
    <name type="scientific">Nocardioides yefusunii</name>
    <dbReference type="NCBI Taxonomy" id="2500546"/>
    <lineage>
        <taxon>Bacteria</taxon>
        <taxon>Bacillati</taxon>
        <taxon>Actinomycetota</taxon>
        <taxon>Actinomycetes</taxon>
        <taxon>Propionibacteriales</taxon>
        <taxon>Nocardioidaceae</taxon>
        <taxon>Nocardioides</taxon>
    </lineage>
</organism>
<dbReference type="Proteomes" id="UP001596098">
    <property type="component" value="Unassembled WGS sequence"/>
</dbReference>
<gene>
    <name evidence="1" type="ORF">ACFPWU_01935</name>
</gene>
<sequence length="71" mass="8038">MQWLGDSTTFPGPGDWRRDHDDHCGADVVGWESSRWVLHAMYESTIPVRSDLPSRTVFLRSGGPPWLEVIA</sequence>
<accession>A0ABW1QUY7</accession>
<comment type="caution">
    <text evidence="1">The sequence shown here is derived from an EMBL/GenBank/DDBJ whole genome shotgun (WGS) entry which is preliminary data.</text>
</comment>
<dbReference type="RefSeq" id="WP_164878760.1">
    <property type="nucleotide sequence ID" value="NZ_CP034929.1"/>
</dbReference>
<proteinExistence type="predicted"/>
<evidence type="ECO:0000313" key="1">
    <source>
        <dbReference type="EMBL" id="MFC6152425.1"/>
    </source>
</evidence>
<keyword evidence="2" id="KW-1185">Reference proteome</keyword>
<name>A0ABW1QUY7_9ACTN</name>
<protein>
    <submittedName>
        <fullName evidence="1">Uncharacterized protein</fullName>
    </submittedName>
</protein>
<reference evidence="2" key="1">
    <citation type="journal article" date="2019" name="Int. J. Syst. Evol. Microbiol.">
        <title>The Global Catalogue of Microorganisms (GCM) 10K type strain sequencing project: providing services to taxonomists for standard genome sequencing and annotation.</title>
        <authorList>
            <consortium name="The Broad Institute Genomics Platform"/>
            <consortium name="The Broad Institute Genome Sequencing Center for Infectious Disease"/>
            <person name="Wu L."/>
            <person name="Ma J."/>
        </authorList>
    </citation>
    <scope>NUCLEOTIDE SEQUENCE [LARGE SCALE GENOMIC DNA]</scope>
    <source>
        <strain evidence="2">DFY28</strain>
    </source>
</reference>
<evidence type="ECO:0000313" key="2">
    <source>
        <dbReference type="Proteomes" id="UP001596098"/>
    </source>
</evidence>